<protein>
    <submittedName>
        <fullName evidence="1">Uncharacterized protein</fullName>
    </submittedName>
</protein>
<proteinExistence type="predicted"/>
<reference evidence="1" key="1">
    <citation type="submission" date="2019-08" db="EMBL/GenBank/DDBJ databases">
        <authorList>
            <person name="Kucharzyk K."/>
            <person name="Murdoch R.W."/>
            <person name="Higgins S."/>
            <person name="Loffler F."/>
        </authorList>
    </citation>
    <scope>NUCLEOTIDE SEQUENCE</scope>
</reference>
<dbReference type="PROSITE" id="PS51257">
    <property type="entry name" value="PROKAR_LIPOPROTEIN"/>
    <property type="match status" value="1"/>
</dbReference>
<comment type="caution">
    <text evidence="1">The sequence shown here is derived from an EMBL/GenBank/DDBJ whole genome shotgun (WGS) entry which is preliminary data.</text>
</comment>
<gene>
    <name evidence="1" type="ORF">SDC9_40361</name>
</gene>
<organism evidence="1">
    <name type="scientific">bioreactor metagenome</name>
    <dbReference type="NCBI Taxonomy" id="1076179"/>
    <lineage>
        <taxon>unclassified sequences</taxon>
        <taxon>metagenomes</taxon>
        <taxon>ecological metagenomes</taxon>
    </lineage>
</organism>
<accession>A0A644VS40</accession>
<dbReference type="AlphaFoldDB" id="A0A644VS40"/>
<dbReference type="EMBL" id="VSSQ01000418">
    <property type="protein sequence ID" value="MPL94211.1"/>
    <property type="molecule type" value="Genomic_DNA"/>
</dbReference>
<sequence length="155" mass="17755">MSRTLSLLIIIFFTTVACTNSEDNVVAFSDRPSDREFDSGEFLEYRVPSTDSSCFYDIDVYARIHHSSKADKIPLIIRIISPAGKIYADTLRLNANNNSAYPSYARSGVWRDYKWSYRNRVTLPENGTWYFRIDLIEGSNPVSGLTELGFIFSKR</sequence>
<name>A0A644VS40_9ZZZZ</name>
<evidence type="ECO:0000313" key="1">
    <source>
        <dbReference type="EMBL" id="MPL94211.1"/>
    </source>
</evidence>